<evidence type="ECO:0000313" key="2">
    <source>
        <dbReference type="EMBL" id="ACS18905.1"/>
    </source>
</evidence>
<dbReference type="AlphaFoldDB" id="C5CYE6"/>
<accession>C5CYE6</accession>
<feature type="compositionally biased region" description="Basic and acidic residues" evidence="1">
    <location>
        <begin position="76"/>
        <end position="85"/>
    </location>
</feature>
<dbReference type="EMBL" id="CP001635">
    <property type="protein sequence ID" value="ACS18905.1"/>
    <property type="molecule type" value="Genomic_DNA"/>
</dbReference>
<dbReference type="OrthoDB" id="8853116at2"/>
<feature type="region of interest" description="Disordered" evidence="1">
    <location>
        <begin position="49"/>
        <end position="96"/>
    </location>
</feature>
<reference evidence="2" key="1">
    <citation type="submission" date="2009-06" db="EMBL/GenBank/DDBJ databases">
        <title>Complete sequence of chromosome 1 of Variovorax paradoxus S110.</title>
        <authorList>
            <consortium name="US DOE Joint Genome Institute"/>
            <person name="Lucas S."/>
            <person name="Copeland A."/>
            <person name="Lapidus A."/>
            <person name="Glavina del Rio T."/>
            <person name="Tice H."/>
            <person name="Bruce D."/>
            <person name="Goodwin L."/>
            <person name="Pitluck S."/>
            <person name="Chertkov O."/>
            <person name="Brettin T."/>
            <person name="Detter J.C."/>
            <person name="Han C."/>
            <person name="Larimer F."/>
            <person name="Land M."/>
            <person name="Hauser L."/>
            <person name="Kyrpides N."/>
            <person name="Ovchinnikova G."/>
            <person name="Orwin P."/>
            <person name="Leadbetter J.R."/>
            <person name="Spain J.C."/>
            <person name="Han J.I."/>
        </authorList>
    </citation>
    <scope>NUCLEOTIDE SEQUENCE</scope>
    <source>
        <strain evidence="2">S110</strain>
    </source>
</reference>
<feature type="region of interest" description="Disordered" evidence="1">
    <location>
        <begin position="1"/>
        <end position="35"/>
    </location>
</feature>
<gene>
    <name evidence="2" type="ordered locus">Vapar_2276</name>
</gene>
<evidence type="ECO:0000256" key="1">
    <source>
        <dbReference type="SAM" id="MobiDB-lite"/>
    </source>
</evidence>
<sequence length="278" mass="29720">MTPADNIAVPSGTALPARRSMPQAAATDDEAAQRQLAWQREMERAQLAGWFKPGAVDTQEASAPASKRPQQCAQGKSREQHRESHGPAQEKTLPPALGVSVAALRSALQGSMWMSLNGETVAGLPAQGTAARALVERQPVPESDSAAESRLRLGVRTFERLAPHAAAASAPEAAVSPDEAADAAAAPQAVAETLLAPLRLHEETRLRGQAVWIAMRADDQTLVSMLPRLVSDLERGMRERGQRLHQVVCNGRLVWRDGVAMQGDSHSSTFDSIDPKEA</sequence>
<dbReference type="STRING" id="543728.Vapar_2276"/>
<protein>
    <submittedName>
        <fullName evidence="2">Uncharacterized protein</fullName>
    </submittedName>
</protein>
<dbReference type="HOGENOM" id="CLU_1000933_0_0_4"/>
<name>C5CYE6_VARPS</name>
<dbReference type="KEGG" id="vap:Vapar_2276"/>
<organism evidence="2">
    <name type="scientific">Variovorax paradoxus (strain S110)</name>
    <dbReference type="NCBI Taxonomy" id="543728"/>
    <lineage>
        <taxon>Bacteria</taxon>
        <taxon>Pseudomonadati</taxon>
        <taxon>Pseudomonadota</taxon>
        <taxon>Betaproteobacteria</taxon>
        <taxon>Burkholderiales</taxon>
        <taxon>Comamonadaceae</taxon>
        <taxon>Variovorax</taxon>
    </lineage>
</organism>
<proteinExistence type="predicted"/>